<feature type="transmembrane region" description="Helical" evidence="8">
    <location>
        <begin position="1067"/>
        <end position="1085"/>
    </location>
</feature>
<feature type="domain" description="SCN5A-like C-terminal IQ motif" evidence="10">
    <location>
        <begin position="1386"/>
        <end position="1415"/>
    </location>
</feature>
<feature type="transmembrane region" description="Helical" evidence="8">
    <location>
        <begin position="756"/>
        <end position="775"/>
    </location>
</feature>
<evidence type="ECO:0000256" key="5">
    <source>
        <dbReference type="ARBA" id="ARBA00022989"/>
    </source>
</evidence>
<evidence type="ECO:0000313" key="12">
    <source>
        <dbReference type="Proteomes" id="UP000265020"/>
    </source>
</evidence>
<keyword evidence="4 8" id="KW-0812">Transmembrane</keyword>
<feature type="region of interest" description="Disordered" evidence="7">
    <location>
        <begin position="298"/>
        <end position="319"/>
    </location>
</feature>
<keyword evidence="5 8" id="KW-1133">Transmembrane helix</keyword>
<feature type="transmembrane region" description="Helical" evidence="8">
    <location>
        <begin position="387"/>
        <end position="409"/>
    </location>
</feature>
<feature type="transmembrane region" description="Helical" evidence="8">
    <location>
        <begin position="1097"/>
        <end position="1117"/>
    </location>
</feature>
<evidence type="ECO:0000256" key="8">
    <source>
        <dbReference type="SAM" id="Phobius"/>
    </source>
</evidence>
<dbReference type="InterPro" id="IPR027359">
    <property type="entry name" value="Volt_channel_dom_sf"/>
</dbReference>
<feature type="transmembrane region" description="Helical" evidence="8">
    <location>
        <begin position="465"/>
        <end position="491"/>
    </location>
</feature>
<dbReference type="InterPro" id="IPR005821">
    <property type="entry name" value="Ion_trans_dom"/>
</dbReference>
<evidence type="ECO:0000256" key="4">
    <source>
        <dbReference type="ARBA" id="ARBA00022692"/>
    </source>
</evidence>
<feature type="transmembrane region" description="Helical" evidence="8">
    <location>
        <begin position="357"/>
        <end position="375"/>
    </location>
</feature>
<comment type="subcellular location">
    <subcellularLocation>
        <location evidence="2">Cell membrane</location>
    </subcellularLocation>
    <subcellularLocation>
        <location evidence="1">Membrane</location>
        <topology evidence="1">Multi-pass membrane protein</topology>
    </subcellularLocation>
</comment>
<evidence type="ECO:0000259" key="9">
    <source>
        <dbReference type="Pfam" id="PF00520"/>
    </source>
</evidence>
<keyword evidence="6 8" id="KW-0472">Membrane</keyword>
<evidence type="ECO:0000256" key="3">
    <source>
        <dbReference type="ARBA" id="ARBA00022475"/>
    </source>
</evidence>
<reference evidence="11" key="2">
    <citation type="submission" date="2025-09" db="UniProtKB">
        <authorList>
            <consortium name="Ensembl"/>
        </authorList>
    </citation>
    <scope>IDENTIFICATION</scope>
</reference>
<keyword evidence="3" id="KW-1003">Cell membrane</keyword>
<feature type="domain" description="Ion transport" evidence="9">
    <location>
        <begin position="355"/>
        <end position="567"/>
    </location>
</feature>
<dbReference type="GO" id="GO:0019228">
    <property type="term" value="P:neuronal action potential"/>
    <property type="evidence" value="ECO:0007669"/>
    <property type="project" value="TreeGrafter"/>
</dbReference>
<proteinExistence type="predicted"/>
<evidence type="ECO:0000256" key="7">
    <source>
        <dbReference type="SAM" id="MobiDB-lite"/>
    </source>
</evidence>
<dbReference type="FunFam" id="1.10.287.70:FF:000117">
    <property type="entry name" value="Voltage-gated Ca2+ channel, alpha subunit"/>
    <property type="match status" value="1"/>
</dbReference>
<feature type="transmembrane region" description="Helical" evidence="8">
    <location>
        <begin position="782"/>
        <end position="800"/>
    </location>
</feature>
<dbReference type="Proteomes" id="UP000265020">
    <property type="component" value="Unassembled WGS sequence"/>
</dbReference>
<feature type="domain" description="Ion transport" evidence="9">
    <location>
        <begin position="716"/>
        <end position="988"/>
    </location>
</feature>
<dbReference type="GO" id="GO:0005248">
    <property type="term" value="F:voltage-gated sodium channel activity"/>
    <property type="evidence" value="ECO:0007669"/>
    <property type="project" value="TreeGrafter"/>
</dbReference>
<dbReference type="GO" id="GO:0001518">
    <property type="term" value="C:voltage-gated sodium channel complex"/>
    <property type="evidence" value="ECO:0007669"/>
    <property type="project" value="TreeGrafter"/>
</dbReference>
<dbReference type="InterPro" id="IPR058542">
    <property type="entry name" value="IQ_SCN5A_C"/>
</dbReference>
<feature type="transmembrane region" description="Helical" evidence="8">
    <location>
        <begin position="544"/>
        <end position="567"/>
    </location>
</feature>
<protein>
    <submittedName>
        <fullName evidence="11">Sodium channel protein type 8 subunit alpha-like</fullName>
    </submittedName>
</protein>
<evidence type="ECO:0000259" key="10">
    <source>
        <dbReference type="Pfam" id="PF24609"/>
    </source>
</evidence>
<dbReference type="STRING" id="28743.ENSCVAP00000026493"/>
<dbReference type="Gene3D" id="1.10.287.70">
    <property type="match status" value="4"/>
</dbReference>
<feature type="domain" description="Ion transport" evidence="9">
    <location>
        <begin position="1036"/>
        <end position="1280"/>
    </location>
</feature>
<feature type="transmembrane region" description="Helical" evidence="8">
    <location>
        <begin position="718"/>
        <end position="736"/>
    </location>
</feature>
<feature type="domain" description="Ion transport" evidence="9">
    <location>
        <begin position="11"/>
        <end position="251"/>
    </location>
</feature>
<dbReference type="Gene3D" id="1.20.5.1190">
    <property type="entry name" value="iswi atpase"/>
    <property type="match status" value="1"/>
</dbReference>
<feature type="transmembrane region" description="Helical" evidence="8">
    <location>
        <begin position="226"/>
        <end position="253"/>
    </location>
</feature>
<evidence type="ECO:0000256" key="2">
    <source>
        <dbReference type="ARBA" id="ARBA00004236"/>
    </source>
</evidence>
<name>A0A3Q2E2N3_CYPVA</name>
<dbReference type="OMA" id="HAGSWIL"/>
<dbReference type="GO" id="GO:0086010">
    <property type="term" value="P:membrane depolarization during action potential"/>
    <property type="evidence" value="ECO:0007669"/>
    <property type="project" value="TreeGrafter"/>
</dbReference>
<keyword evidence="12" id="KW-1185">Reference proteome</keyword>
<reference evidence="11" key="1">
    <citation type="submission" date="2025-08" db="UniProtKB">
        <authorList>
            <consortium name="Ensembl"/>
        </authorList>
    </citation>
    <scope>IDENTIFICATION</scope>
</reference>
<feature type="transmembrane region" description="Helical" evidence="8">
    <location>
        <begin position="512"/>
        <end position="532"/>
    </location>
</feature>
<dbReference type="Gene3D" id="1.20.120.350">
    <property type="entry name" value="Voltage-gated potassium channels. Chain C"/>
    <property type="match status" value="4"/>
</dbReference>
<feature type="transmembrane region" description="Helical" evidence="8">
    <location>
        <begin position="47"/>
        <end position="67"/>
    </location>
</feature>
<dbReference type="PANTHER" id="PTHR10037">
    <property type="entry name" value="VOLTAGE-GATED CATION CHANNEL CALCIUM AND SODIUM"/>
    <property type="match status" value="1"/>
</dbReference>
<feature type="transmembrane region" description="Helical" evidence="8">
    <location>
        <begin position="103"/>
        <end position="123"/>
    </location>
</feature>
<feature type="transmembrane region" description="Helical" evidence="8">
    <location>
        <begin position="1029"/>
        <end position="1055"/>
    </location>
</feature>
<feature type="transmembrane region" description="Helical" evidence="8">
    <location>
        <begin position="6"/>
        <end position="26"/>
    </location>
</feature>
<dbReference type="Pfam" id="PF00520">
    <property type="entry name" value="Ion_trans"/>
    <property type="match status" value="4"/>
</dbReference>
<evidence type="ECO:0000256" key="6">
    <source>
        <dbReference type="ARBA" id="ARBA00023136"/>
    </source>
</evidence>
<feature type="transmembrane region" description="Helical" evidence="8">
    <location>
        <begin position="913"/>
        <end position="929"/>
    </location>
</feature>
<dbReference type="InterPro" id="IPR043203">
    <property type="entry name" value="VGCC_Ca_Na"/>
</dbReference>
<dbReference type="Gene3D" id="1.10.238.10">
    <property type="entry name" value="EF-hand"/>
    <property type="match status" value="1"/>
</dbReference>
<sequence length="1432" mass="163864">MLVDQPLMGMVVECVLLSIFTLELLVKFLSRGVGFGQFTSLRDPWNWLDILNITVTVFFLCDPFNGLDALRTISRVLKLFSYRPGLKKTVEKLVHSLKELADVMVLGVFVLSILTVLGMQLFMGQLSNRCVMSSPSGMNDTPTPWPYANPNSSEEFAFEDFLCGNSSYARECPDSLCLRLGKNPDHGFTSFDTFGWSLLSVLRILTQDLFDRLMKMTLEVTGKPYVSAYVLIFFPGCFVVVSLIVAAVAILLVKQEDAEAAEAKKAEKEYNRIVKVLKKKEEKEATDGTELLEDLDSAHRKKPAANTKEQEPLPGEDDVDKVKPLCSSHWNRVLENDCCSCSQWLKQKLRPIVMNRFFELGIIICIILNTILMAMEHYPMTPEFENLFLLNKVFLAIYVAEFLLKLLALGVKGYFQVRWHIFDFIIVLSGLLLLMIADVQGLWVLRSVQLLVPLRLGRWWRTLNLLMKITWFSFGNLSRVLFLTFFMFAMVGMKLFKDDDYLELPDWHMDDFVHSILLVFRILCGEWIETMWDCMLVSNDGLCVVYFMLVVFIGNLLVLCLFLSLLLSPLYAKASGGAEGQETNKSQSGPWVPEFFRTLIGKNLCVDTDQKAATSKTNGKEDYLALTVATSEQPFLRDPSNDSTKIQKAANNKENKQECDGVQKSLDNRNLTKNTPGDCCCSVCYNCFSIQDIDTSQGSGKVWFKFRKACLLIVQHRVFEVFMIFIILLSSAALVLEDTLIEPNEVMQEVLDKADLVFTCLFLTEMLLKWIALGFKQYFTSFWCWLDFLVLDVSMFGLIGKTLGYSSNSLKTLRALRTLRVPSRFKGMRVVLQSIAASVPSMCSALLVVLFVWLNFSIMGVNLFAGKFYSCFNVTTKERMDWHHIANKTDCLYIQENNTDICWRNEQFNFDNVGMAFLSLLVMATSAGWKDIMHDAVDSTQVEDQPQFEYRLNMYLYFVLFIIFGCFFCSNLLIRACIDALHKQNKKAGGKHVLRTEQQLKFHVTVGKIFPKSPEKAAPRPQNRCIARLFDLVTAPTFEILVVVVICVKVLLMMMERDDQSMLAYNVMMWFHFIIMILFLIEFILKIIALRQHYFSFGLNILDFVVLIYMILGSFFHDIFEKYLITDIFILRLLRISRVLPLIPWTKRLQKLIIGFIMSIPALLNIGLVIFLVVYTYSFVGMCTFCTAVMECWLYNFDTFGNSMISMITVTTSSHWNCFLYSIMEEPVEYDLKTPDSSSDFGRPYTGIFFFSSYMLLYLLLVIHLFIAVVMESFNSIKSEDSNLLQMFYKTWRKFDPNALQVIQYTELSDFCDALPAPLRIPKPNSIQLNHMDLPLLAGDQICCFDVLRALMTQAFGESAETEALQARLKEKFNNAEKVSREPVSSTLKRKQEQVAAAVIQRAFRKHQVQNRADETPDQAVGETTDVLVSSH</sequence>
<organism evidence="11 12">
    <name type="scientific">Cyprinodon variegatus</name>
    <name type="common">Sheepshead minnow</name>
    <dbReference type="NCBI Taxonomy" id="28743"/>
    <lineage>
        <taxon>Eukaryota</taxon>
        <taxon>Metazoa</taxon>
        <taxon>Chordata</taxon>
        <taxon>Craniata</taxon>
        <taxon>Vertebrata</taxon>
        <taxon>Euteleostomi</taxon>
        <taxon>Actinopterygii</taxon>
        <taxon>Neopterygii</taxon>
        <taxon>Teleostei</taxon>
        <taxon>Neoteleostei</taxon>
        <taxon>Acanthomorphata</taxon>
        <taxon>Ovalentaria</taxon>
        <taxon>Atherinomorphae</taxon>
        <taxon>Cyprinodontiformes</taxon>
        <taxon>Cyprinodontidae</taxon>
        <taxon>Cyprinodon</taxon>
    </lineage>
</organism>
<dbReference type="GeneTree" id="ENSGT00940000159417"/>
<accession>A0A3Q2E2N3</accession>
<dbReference type="SUPFAM" id="SSF81324">
    <property type="entry name" value="Voltage-gated potassium channels"/>
    <property type="match status" value="4"/>
</dbReference>
<dbReference type="Ensembl" id="ENSCVAT00000016620.1">
    <property type="protein sequence ID" value="ENSCVAP00000026493.1"/>
    <property type="gene ID" value="ENSCVAG00000012101.1"/>
</dbReference>
<dbReference type="PANTHER" id="PTHR10037:SF288">
    <property type="entry name" value="SODIUM CHANNEL PROTEIN PARA"/>
    <property type="match status" value="1"/>
</dbReference>
<evidence type="ECO:0000313" key="11">
    <source>
        <dbReference type="Ensembl" id="ENSCVAP00000026493.1"/>
    </source>
</evidence>
<feature type="transmembrane region" description="Helical" evidence="8">
    <location>
        <begin position="954"/>
        <end position="974"/>
    </location>
</feature>
<feature type="transmembrane region" description="Helical" evidence="8">
    <location>
        <begin position="421"/>
        <end position="445"/>
    </location>
</feature>
<feature type="region of interest" description="Disordered" evidence="7">
    <location>
        <begin position="1410"/>
        <end position="1432"/>
    </location>
</feature>
<feature type="transmembrane region" description="Helical" evidence="8">
    <location>
        <begin position="1152"/>
        <end position="1173"/>
    </location>
</feature>
<evidence type="ECO:0000256" key="1">
    <source>
        <dbReference type="ARBA" id="ARBA00004141"/>
    </source>
</evidence>
<feature type="transmembrane region" description="Helical" evidence="8">
    <location>
        <begin position="1244"/>
        <end position="1270"/>
    </location>
</feature>
<dbReference type="Pfam" id="PF24609">
    <property type="entry name" value="IQ_SCN5A_C"/>
    <property type="match status" value="1"/>
</dbReference>